<reference evidence="3" key="1">
    <citation type="submission" date="2017-02" db="EMBL/GenBank/DDBJ databases">
        <authorList>
            <person name="Varghese N."/>
            <person name="Submissions S."/>
        </authorList>
    </citation>
    <scope>NUCLEOTIDE SEQUENCE [LARGE SCALE GENOMIC DNA]</scope>
    <source>
        <strain evidence="3">ATCC BAA-34</strain>
    </source>
</reference>
<dbReference type="OrthoDB" id="8773546at2"/>
<feature type="signal peptide" evidence="1">
    <location>
        <begin position="1"/>
        <end position="27"/>
    </location>
</feature>
<dbReference type="EMBL" id="FUWR01000008">
    <property type="protein sequence ID" value="SJZ84996.1"/>
    <property type="molecule type" value="Genomic_DNA"/>
</dbReference>
<feature type="chain" id="PRO_5012978833" evidence="1">
    <location>
        <begin position="28"/>
        <end position="324"/>
    </location>
</feature>
<gene>
    <name evidence="2" type="ORF">SAMN02745119_01813</name>
</gene>
<protein>
    <submittedName>
        <fullName evidence="2">Uncharacterized protein</fullName>
    </submittedName>
</protein>
<dbReference type="AlphaFoldDB" id="A0A1T4P165"/>
<dbReference type="Proteomes" id="UP000190102">
    <property type="component" value="Unassembled WGS sequence"/>
</dbReference>
<organism evidence="2 3">
    <name type="scientific">Trichlorobacter thiogenes</name>
    <dbReference type="NCBI Taxonomy" id="115783"/>
    <lineage>
        <taxon>Bacteria</taxon>
        <taxon>Pseudomonadati</taxon>
        <taxon>Thermodesulfobacteriota</taxon>
        <taxon>Desulfuromonadia</taxon>
        <taxon>Geobacterales</taxon>
        <taxon>Geobacteraceae</taxon>
        <taxon>Trichlorobacter</taxon>
    </lineage>
</organism>
<evidence type="ECO:0000313" key="3">
    <source>
        <dbReference type="Proteomes" id="UP000190102"/>
    </source>
</evidence>
<evidence type="ECO:0000313" key="2">
    <source>
        <dbReference type="EMBL" id="SJZ84996.1"/>
    </source>
</evidence>
<dbReference type="STRING" id="115783.SAMN02745119_01813"/>
<name>A0A1T4P165_9BACT</name>
<keyword evidence="1" id="KW-0732">Signal</keyword>
<dbReference type="PROSITE" id="PS51257">
    <property type="entry name" value="PROKAR_LIPOPROTEIN"/>
    <property type="match status" value="1"/>
</dbReference>
<proteinExistence type="predicted"/>
<accession>A0A1T4P165</accession>
<dbReference type="RefSeq" id="WP_078790112.1">
    <property type="nucleotide sequence ID" value="NZ_FUWR01000008.1"/>
</dbReference>
<evidence type="ECO:0000256" key="1">
    <source>
        <dbReference type="SAM" id="SignalP"/>
    </source>
</evidence>
<sequence>MKSAMLRLFASLIVLLGITGCSLKYTADNPPAPGFVYQNVDRKPITMKVVDQRDSVQYMVGISGLQRVELTLENLDDPVGWISGSLVKEFNARGVPLQLAAKDSSAPADLTLTVRKYQLINHRASGFSAWESYNVFLGQVTMGSKSCTIPSFFFNSKIPVWSMDEIQKPCISDPMAVVVKDVASKINQCLFGYGVSNDDLQKLTTAALSTVKADSPTACFPLIDLGGTNNPAAMATLKTFAGHGDSFVHNCAVSAIGTLGAQKEFEYLVGKFETFAANDRVMPLKAIGDIGSNKAQDLLRQVQAGKLYREENGVRYCTDLYLSR</sequence>
<keyword evidence="3" id="KW-1185">Reference proteome</keyword>